<dbReference type="Pfam" id="PF00535">
    <property type="entry name" value="Glycos_transf_2"/>
    <property type="match status" value="1"/>
</dbReference>
<dbReference type="Gene3D" id="3.90.550.10">
    <property type="entry name" value="Spore Coat Polysaccharide Biosynthesis Protein SpsA, Chain A"/>
    <property type="match status" value="1"/>
</dbReference>
<evidence type="ECO:0000313" key="4">
    <source>
        <dbReference type="Proteomes" id="UP000093053"/>
    </source>
</evidence>
<dbReference type="Gene3D" id="3.40.50.150">
    <property type="entry name" value="Vaccinia Virus protein VP39"/>
    <property type="match status" value="1"/>
</dbReference>
<dbReference type="Gene3D" id="3.40.50.2000">
    <property type="entry name" value="Glycogen Phosphorylase B"/>
    <property type="match status" value="1"/>
</dbReference>
<keyword evidence="1" id="KW-0175">Coiled coil</keyword>
<dbReference type="InterPro" id="IPR029063">
    <property type="entry name" value="SAM-dependent_MTases_sf"/>
</dbReference>
<dbReference type="EMBL" id="CP016793">
    <property type="protein sequence ID" value="ANZ37053.1"/>
    <property type="molecule type" value="Genomic_DNA"/>
</dbReference>
<dbReference type="CDD" id="cd02440">
    <property type="entry name" value="AdoMet_MTases"/>
    <property type="match status" value="1"/>
</dbReference>
<dbReference type="KEGG" id="led:BBK82_14220"/>
<dbReference type="Proteomes" id="UP000093053">
    <property type="component" value="Chromosome"/>
</dbReference>
<dbReference type="AlphaFoldDB" id="A0A1B2HH67"/>
<keyword evidence="4" id="KW-1185">Reference proteome</keyword>
<sequence length="1063" mass="117002">MRRRAESPVVDSELDRRIEWTGERCVPWTEDTQVVYEHYHRYALARDLVAGKRVLDLASGEGYGSAMLAETAAEVVGVDIDGPSVEHAQHNYGGPALSFVVGSITDPSVLADAAPFDVITCFEAIEHVTDHPGLLALIRARLAPGGLVLMSTPDTEVYSHQHENCNEFHLKELSEQEFADLLRSEYANVALYRQNVAVGSVITATSPVQGPVSTHTALSTGDRWTVDHGLPHTYLFAVASQQQLPALPVAAIMLDPELTLVHRTTTQLRELYEDSRAEVEQLKSTIQTLEQYRHTEEHDKLAALEAVRDSHAERERLSGELYQAQRSSERFAAVIDWMRDSATALEQRAVRAEAEVARLQRQVDEQNAVVQRALGKYRSVVEKVAPRGSTLRDTYERAMGRQPGTVAEVAPAAPATPVAVHTSEKPLVSIIVPVHGKWSYTRQCLLSIESVHSTVPFEVIVVDDASPDDSADKLAACTGVRLVRTPRNLGFIGACNLGAENAKSELLLFLNNDTEVTRGWLEALVETANSDDRIGLVGAKLVYPDGTLQEAGGIIWSDATGWNYGRNGDPNDQAVNVVRDVDYCSGAAILVRRDLFERIGGFDTRFAPAYYEDTDLAFAIRASGHRVVVQPESVVVHHEGISHGKDVSGGVKRHQELNRTVFAEKWADELARQLPGPTPANLWLARQRDPFDRGGPLVLVMDHQVPLTRMDSGSVRMRAILEELVGLGCRVVFFAANGAEHKKDADELRQLGITVLTHQERQWEFLRDVGAELSFALLSRPSVAWIMLEELRTRSPQCVIAYDTVDVHFLRLERQAALAEREEGLEAGRGLRRKASASRELELGLVRATDVTFVVSEAEQELLRRLEPEADVRVLSNVHAVDWTPTSVDGRTDVVFVGGYDHTPNRDAAEWLAKSIMPLVRKEIPDATLRLVGSNPTKDVLALDDEDAGVEVVGFAADLKPIYARARMTVAPLRYGAGVKGKVGQSISEGIPVVATSVALEGMHLMPEQDVLCGDTEAEFAAAVVRLLRDDDLWYRLSRSGKEKIAAQFGPQVARTVLEGLLK</sequence>
<feature type="domain" description="Glycosyltransferase 2-like" evidence="2">
    <location>
        <begin position="429"/>
        <end position="599"/>
    </location>
</feature>
<evidence type="ECO:0000313" key="3">
    <source>
        <dbReference type="EMBL" id="ANZ37053.1"/>
    </source>
</evidence>
<dbReference type="Pfam" id="PF13692">
    <property type="entry name" value="Glyco_trans_1_4"/>
    <property type="match status" value="1"/>
</dbReference>
<dbReference type="SUPFAM" id="SSF53448">
    <property type="entry name" value="Nucleotide-diphospho-sugar transferases"/>
    <property type="match status" value="1"/>
</dbReference>
<dbReference type="PANTHER" id="PTHR43179:SF7">
    <property type="entry name" value="RHAMNOSYLTRANSFERASE WBBL"/>
    <property type="match status" value="1"/>
</dbReference>
<accession>A0A1B2HH67</accession>
<feature type="coiled-coil region" evidence="1">
    <location>
        <begin position="265"/>
        <end position="292"/>
    </location>
</feature>
<proteinExistence type="predicted"/>
<gene>
    <name evidence="3" type="ORF">BBK82_14220</name>
</gene>
<dbReference type="CDD" id="cd03801">
    <property type="entry name" value="GT4_PimA-like"/>
    <property type="match status" value="1"/>
</dbReference>
<dbReference type="PANTHER" id="PTHR43179">
    <property type="entry name" value="RHAMNOSYLTRANSFERASE WBBL"/>
    <property type="match status" value="1"/>
</dbReference>
<dbReference type="SUPFAM" id="SSF53335">
    <property type="entry name" value="S-adenosyl-L-methionine-dependent methyltransferases"/>
    <property type="match status" value="1"/>
</dbReference>
<dbReference type="STRING" id="1586287.BBK82_14220"/>
<dbReference type="GO" id="GO:0016740">
    <property type="term" value="F:transferase activity"/>
    <property type="evidence" value="ECO:0007669"/>
    <property type="project" value="UniProtKB-KW"/>
</dbReference>
<dbReference type="SUPFAM" id="SSF53756">
    <property type="entry name" value="UDP-Glycosyltransferase/glycogen phosphorylase"/>
    <property type="match status" value="1"/>
</dbReference>
<reference evidence="3 4" key="1">
    <citation type="submission" date="2016-07" db="EMBL/GenBank/DDBJ databases">
        <title>Complete genome sequence of the Lentzea guizhouensis DHS C013.</title>
        <authorList>
            <person name="Cao C."/>
        </authorList>
    </citation>
    <scope>NUCLEOTIDE SEQUENCE [LARGE SCALE GENOMIC DNA]</scope>
    <source>
        <strain evidence="3 4">DHS C013</strain>
    </source>
</reference>
<protein>
    <submittedName>
        <fullName evidence="3">Glycosyl transferase family 2</fullName>
    </submittedName>
</protein>
<organism evidence="3 4">
    <name type="scientific">Lentzea guizhouensis</name>
    <dbReference type="NCBI Taxonomy" id="1586287"/>
    <lineage>
        <taxon>Bacteria</taxon>
        <taxon>Bacillati</taxon>
        <taxon>Actinomycetota</taxon>
        <taxon>Actinomycetes</taxon>
        <taxon>Pseudonocardiales</taxon>
        <taxon>Pseudonocardiaceae</taxon>
        <taxon>Lentzea</taxon>
    </lineage>
</organism>
<dbReference type="CDD" id="cd04186">
    <property type="entry name" value="GT_2_like_c"/>
    <property type="match status" value="1"/>
</dbReference>
<evidence type="ECO:0000259" key="2">
    <source>
        <dbReference type="Pfam" id="PF00535"/>
    </source>
</evidence>
<dbReference type="InterPro" id="IPR029044">
    <property type="entry name" value="Nucleotide-diphossugar_trans"/>
</dbReference>
<dbReference type="InterPro" id="IPR001173">
    <property type="entry name" value="Glyco_trans_2-like"/>
</dbReference>
<name>A0A1B2HH67_9PSEU</name>
<feature type="coiled-coil region" evidence="1">
    <location>
        <begin position="342"/>
        <end position="376"/>
    </location>
</feature>
<keyword evidence="3" id="KW-0808">Transferase</keyword>
<dbReference type="Pfam" id="PF13489">
    <property type="entry name" value="Methyltransf_23"/>
    <property type="match status" value="1"/>
</dbReference>
<evidence type="ECO:0000256" key="1">
    <source>
        <dbReference type="SAM" id="Coils"/>
    </source>
</evidence>